<gene>
    <name evidence="1" type="ordered locus">Tph_c03180</name>
</gene>
<dbReference type="STRING" id="1089553.Tph_c03180"/>
<dbReference type="HOGENOM" id="CLU_2132352_0_0_9"/>
<name>K4LF03_THEPS</name>
<evidence type="ECO:0000313" key="2">
    <source>
        <dbReference type="Proteomes" id="UP000000467"/>
    </source>
</evidence>
<organism evidence="1 2">
    <name type="scientific">Thermacetogenium phaeum (strain ATCC BAA-254 / DSM 26808 / PB)</name>
    <dbReference type="NCBI Taxonomy" id="1089553"/>
    <lineage>
        <taxon>Bacteria</taxon>
        <taxon>Bacillati</taxon>
        <taxon>Bacillota</taxon>
        <taxon>Clostridia</taxon>
        <taxon>Thermoanaerobacterales</taxon>
        <taxon>Thermoanaerobacteraceae</taxon>
        <taxon>Thermacetogenium</taxon>
    </lineage>
</organism>
<dbReference type="EMBL" id="CP003732">
    <property type="protein sequence ID" value="AFV10565.1"/>
    <property type="molecule type" value="Genomic_DNA"/>
</dbReference>
<protein>
    <submittedName>
        <fullName evidence="1">Uncharacterized protein</fullName>
    </submittedName>
</protein>
<sequence>MGFRGQLDESIGTEVSRVNTTSDFYAIVPFSGVVAVGRGSIVSWAAADNGPGTRGLGFLFFQLSALLVKNREGFLSGSTLISTARKASHNLSSKQPAAILFFTCVFKVTAEAR</sequence>
<dbReference type="AlphaFoldDB" id="K4LF03"/>
<reference evidence="1 2" key="1">
    <citation type="journal article" date="2012" name="BMC Genomics">
        <title>Genome-guided analysis of physiological and morphological traits of the fermentative acetate oxidizer Thermacetogenium phaeum.</title>
        <authorList>
            <person name="Oehler D."/>
            <person name="Poehlein A."/>
            <person name="Leimbach A."/>
            <person name="Muller N."/>
            <person name="Daniel R."/>
            <person name="Gottschalk G."/>
            <person name="Schink B."/>
        </authorList>
    </citation>
    <scope>NUCLEOTIDE SEQUENCE [LARGE SCALE GENOMIC DNA]</scope>
    <source>
        <strain evidence="2">ATCC BAA-254 / DSM 26808 / PB</strain>
    </source>
</reference>
<dbReference type="Proteomes" id="UP000000467">
    <property type="component" value="Chromosome"/>
</dbReference>
<evidence type="ECO:0000313" key="1">
    <source>
        <dbReference type="EMBL" id="AFV10565.1"/>
    </source>
</evidence>
<accession>K4LF03</accession>
<dbReference type="KEGG" id="tpz:Tph_c03180"/>
<proteinExistence type="predicted"/>
<keyword evidence="2" id="KW-1185">Reference proteome</keyword>